<dbReference type="PANTHER" id="PTHR47980">
    <property type="entry name" value="LD44762P"/>
    <property type="match status" value="1"/>
</dbReference>
<evidence type="ECO:0000256" key="5">
    <source>
        <dbReference type="ARBA" id="ARBA00023288"/>
    </source>
</evidence>
<sequence>MTSVHVVNYDMQIKLLTIGDSGVGKTSLILRYIRDSYSPTFISTMGIDYKVKVIDMEDDQRIKLQIWDTAGQERFRTITKSYYRGSHGILLVYDATDRQSFDSICSWMSQITEHADVDVNTVLVGNKCDLLDRKAVSSEEGANLAKEYNMEFFETSAKNDINVEECVLCLVKSVNDRLVKDGVGRPPAGANVSRAFKATEIERKKTANGCC</sequence>
<dbReference type="InterPro" id="IPR027417">
    <property type="entry name" value="P-loop_NTPase"/>
</dbReference>
<evidence type="ECO:0000256" key="2">
    <source>
        <dbReference type="ARBA" id="ARBA00022741"/>
    </source>
</evidence>
<protein>
    <recommendedName>
        <fullName evidence="8">Ras-related protein Rab-1</fullName>
    </recommendedName>
    <alternativeName>
        <fullName evidence="9">Small GTP-binding protein rab1</fullName>
    </alternativeName>
</protein>
<dbReference type="EMBL" id="HBGY01027375">
    <property type="protein sequence ID" value="CAD9601851.1"/>
    <property type="molecule type" value="Transcribed_RNA"/>
</dbReference>
<dbReference type="SMART" id="SM00175">
    <property type="entry name" value="RAB"/>
    <property type="match status" value="1"/>
</dbReference>
<evidence type="ECO:0000256" key="9">
    <source>
        <dbReference type="ARBA" id="ARBA00081865"/>
    </source>
</evidence>
<dbReference type="SMART" id="SM00174">
    <property type="entry name" value="RHO"/>
    <property type="match status" value="1"/>
</dbReference>
<dbReference type="InterPro" id="IPR005225">
    <property type="entry name" value="Small_GTP-bd"/>
</dbReference>
<dbReference type="PROSITE" id="PS51420">
    <property type="entry name" value="RHO"/>
    <property type="match status" value="1"/>
</dbReference>
<keyword evidence="3" id="KW-0813">Transport</keyword>
<dbReference type="Gene3D" id="3.40.50.300">
    <property type="entry name" value="P-loop containing nucleotide triphosphate hydrolases"/>
    <property type="match status" value="1"/>
</dbReference>
<dbReference type="InterPro" id="IPR050305">
    <property type="entry name" value="Small_GTPase_Rab"/>
</dbReference>
<dbReference type="AlphaFoldDB" id="A0A7S2LD57"/>
<evidence type="ECO:0000313" key="10">
    <source>
        <dbReference type="EMBL" id="CAD9601851.1"/>
    </source>
</evidence>
<evidence type="ECO:0000256" key="3">
    <source>
        <dbReference type="ARBA" id="ARBA00022927"/>
    </source>
</evidence>
<reference evidence="10" key="1">
    <citation type="submission" date="2021-01" db="EMBL/GenBank/DDBJ databases">
        <authorList>
            <person name="Corre E."/>
            <person name="Pelletier E."/>
            <person name="Niang G."/>
            <person name="Scheremetjew M."/>
            <person name="Finn R."/>
            <person name="Kale V."/>
            <person name="Holt S."/>
            <person name="Cochrane G."/>
            <person name="Meng A."/>
            <person name="Brown T."/>
            <person name="Cohen L."/>
        </authorList>
    </citation>
    <scope>NUCLEOTIDE SEQUENCE</scope>
    <source>
        <strain evidence="10">B650</strain>
    </source>
</reference>
<dbReference type="SUPFAM" id="SSF52540">
    <property type="entry name" value="P-loop containing nucleoside triphosphate hydrolases"/>
    <property type="match status" value="1"/>
</dbReference>
<comment type="function">
    <text evidence="7">Protein transport. Probably involved in vesicular traffic from ER to Golgi.</text>
</comment>
<proteinExistence type="inferred from homology"/>
<dbReference type="PRINTS" id="PR00449">
    <property type="entry name" value="RASTRNSFRMNG"/>
</dbReference>
<evidence type="ECO:0000256" key="4">
    <source>
        <dbReference type="ARBA" id="ARBA00023134"/>
    </source>
</evidence>
<keyword evidence="5" id="KW-0449">Lipoprotein</keyword>
<name>A0A7S2LD57_9STRA</name>
<comment type="similarity">
    <text evidence="1">Belongs to the small GTPase superfamily. Rab family.</text>
</comment>
<evidence type="ECO:0000256" key="7">
    <source>
        <dbReference type="ARBA" id="ARBA00053444"/>
    </source>
</evidence>
<dbReference type="PROSITE" id="PS51421">
    <property type="entry name" value="RAS"/>
    <property type="match status" value="1"/>
</dbReference>
<dbReference type="GO" id="GO:0003924">
    <property type="term" value="F:GTPase activity"/>
    <property type="evidence" value="ECO:0007669"/>
    <property type="project" value="InterPro"/>
</dbReference>
<accession>A0A7S2LD57</accession>
<dbReference type="PROSITE" id="PS51419">
    <property type="entry name" value="RAB"/>
    <property type="match status" value="1"/>
</dbReference>
<evidence type="ECO:0000256" key="1">
    <source>
        <dbReference type="ARBA" id="ARBA00006270"/>
    </source>
</evidence>
<dbReference type="GO" id="GO:0005525">
    <property type="term" value="F:GTP binding"/>
    <property type="evidence" value="ECO:0007669"/>
    <property type="project" value="UniProtKB-KW"/>
</dbReference>
<keyword evidence="2" id="KW-0547">Nucleotide-binding</keyword>
<dbReference type="Pfam" id="PF00071">
    <property type="entry name" value="Ras"/>
    <property type="match status" value="1"/>
</dbReference>
<dbReference type="NCBIfam" id="TIGR00231">
    <property type="entry name" value="small_GTP"/>
    <property type="match status" value="1"/>
</dbReference>
<keyword evidence="6" id="KW-0636">Prenylation</keyword>
<dbReference type="SMART" id="SM00173">
    <property type="entry name" value="RAS"/>
    <property type="match status" value="1"/>
</dbReference>
<gene>
    <name evidence="10" type="ORF">LDAN0321_LOCUS16964</name>
</gene>
<dbReference type="GO" id="GO:0015031">
    <property type="term" value="P:protein transport"/>
    <property type="evidence" value="ECO:0007669"/>
    <property type="project" value="UniProtKB-KW"/>
</dbReference>
<organism evidence="10">
    <name type="scientific">Leptocylindrus danicus</name>
    <dbReference type="NCBI Taxonomy" id="163516"/>
    <lineage>
        <taxon>Eukaryota</taxon>
        <taxon>Sar</taxon>
        <taxon>Stramenopiles</taxon>
        <taxon>Ochrophyta</taxon>
        <taxon>Bacillariophyta</taxon>
        <taxon>Coscinodiscophyceae</taxon>
        <taxon>Chaetocerotophycidae</taxon>
        <taxon>Leptocylindrales</taxon>
        <taxon>Leptocylindraceae</taxon>
        <taxon>Leptocylindrus</taxon>
    </lineage>
</organism>
<dbReference type="SMART" id="SM00176">
    <property type="entry name" value="RAN"/>
    <property type="match status" value="1"/>
</dbReference>
<dbReference type="FunFam" id="3.40.50.300:FF:001018">
    <property type="entry name" value="Rab family GTPase"/>
    <property type="match status" value="1"/>
</dbReference>
<keyword evidence="4" id="KW-0342">GTP-binding</keyword>
<evidence type="ECO:0000256" key="8">
    <source>
        <dbReference type="ARBA" id="ARBA00067099"/>
    </source>
</evidence>
<dbReference type="InterPro" id="IPR001806">
    <property type="entry name" value="Small_GTPase"/>
</dbReference>
<evidence type="ECO:0000256" key="6">
    <source>
        <dbReference type="ARBA" id="ARBA00023289"/>
    </source>
</evidence>
<keyword evidence="3" id="KW-0653">Protein transport</keyword>